<dbReference type="PATRIC" id="fig|768706.3.peg.1924"/>
<gene>
    <name evidence="3" type="ordered locus">Desor_1912</name>
</gene>
<dbReference type="RefSeq" id="WP_014184353.1">
    <property type="nucleotide sequence ID" value="NC_016584.1"/>
</dbReference>
<dbReference type="OrthoDB" id="9804734at2"/>
<evidence type="ECO:0000256" key="1">
    <source>
        <dbReference type="ARBA" id="ARBA00023002"/>
    </source>
</evidence>
<reference evidence="3 4" key="2">
    <citation type="journal article" date="2012" name="J. Bacteriol.">
        <title>Complete genome sequences of Desulfosporosinus orientis DSM765T, Desulfosporosinus youngiae DSM17734T, Desulfosporosinus meridiei DSM13257T, and Desulfosporosinus acidiphilus DSM22704T.</title>
        <authorList>
            <person name="Pester M."/>
            <person name="Brambilla E."/>
            <person name="Alazard D."/>
            <person name="Rattei T."/>
            <person name="Weinmaier T."/>
            <person name="Han J."/>
            <person name="Lucas S."/>
            <person name="Lapidus A."/>
            <person name="Cheng J.F."/>
            <person name="Goodwin L."/>
            <person name="Pitluck S."/>
            <person name="Peters L."/>
            <person name="Ovchinnikova G."/>
            <person name="Teshima H."/>
            <person name="Detter J.C."/>
            <person name="Han C.S."/>
            <person name="Tapia R."/>
            <person name="Land M.L."/>
            <person name="Hauser L."/>
            <person name="Kyrpides N.C."/>
            <person name="Ivanova N.N."/>
            <person name="Pagani I."/>
            <person name="Huntmann M."/>
            <person name="Wei C.L."/>
            <person name="Davenport K.W."/>
            <person name="Daligault H."/>
            <person name="Chain P.S."/>
            <person name="Chen A."/>
            <person name="Mavromatis K."/>
            <person name="Markowitz V."/>
            <person name="Szeto E."/>
            <person name="Mikhailova N."/>
            <person name="Pati A."/>
            <person name="Wagner M."/>
            <person name="Woyke T."/>
            <person name="Ollivier B."/>
            <person name="Klenk H.P."/>
            <person name="Spring S."/>
            <person name="Loy A."/>
        </authorList>
    </citation>
    <scope>NUCLEOTIDE SEQUENCE [LARGE SCALE GENOMIC DNA]</scope>
    <source>
        <strain evidence="4">ATCC 19365 / DSM 765 / NCIMB 8382 / VKM B-1628</strain>
    </source>
</reference>
<dbReference type="InterPro" id="IPR015590">
    <property type="entry name" value="Aldehyde_DH_dom"/>
</dbReference>
<sequence length="495" mass="53171">MELDRDLCSLQEARNLVRAARKAQEALKELTQEQVDKIIDMMREAGEANAARLAMMAVSETGMGNYEDKCFKNYFASRTLYDFIKPMKTVGIIREDHEQKIWEIAEPVGVIAGIVPTTNPTSTVIYKSMIALKSRNAIVFSPHPSAVRCTSEAAKIMHQAAVAAGAPEGVIGCILNVSMGATNELMKHPDVAMILATGGSALVKAAYSSGKPALGVGPGNVPAFVERSADLAQAAEYIVMGKTFDNGTICASEQAIVAEECIADELIGHLKRFGAHFLDPEEVQKVSKVVMLPNGGVNPKVVGKDPKFVAQLAGISIPERTRCLIAPLSGVGPQWPLSYEKLTTVLGFYRVADWHEGCERCFQLLEAGGVGHSLSMHCNNQEVIREFALKKPVNRLLINTPAAMGGVGATTGLAPSFTLGCGTWAGSSVSENVTPLHLLNIKRVAWHQGIPERKPAEPMNITNPASSANPTPQVDAQLVQDIILQVMQHLNGMKG</sequence>
<keyword evidence="4" id="KW-1185">Reference proteome</keyword>
<protein>
    <submittedName>
        <fullName evidence="3">Acetaldehyde dehydrogenase (Acetylating)</fullName>
    </submittedName>
</protein>
<evidence type="ECO:0000313" key="4">
    <source>
        <dbReference type="Proteomes" id="UP000006346"/>
    </source>
</evidence>
<dbReference type="NCBIfam" id="TIGR02518">
    <property type="entry name" value="EutH_ACDH"/>
    <property type="match status" value="1"/>
</dbReference>
<dbReference type="STRING" id="768706.Desor_1912"/>
<reference evidence="4" key="1">
    <citation type="submission" date="2011-11" db="EMBL/GenBank/DDBJ databases">
        <title>Complete sequence of Desulfosporosinus orientis DSM 765.</title>
        <authorList>
            <person name="Lucas S."/>
            <person name="Han J."/>
            <person name="Lapidus A."/>
            <person name="Cheng J.-F."/>
            <person name="Goodwin L."/>
            <person name="Pitluck S."/>
            <person name="Peters L."/>
            <person name="Ovchinnikova G."/>
            <person name="Teshima H."/>
            <person name="Detter J.C."/>
            <person name="Han C."/>
            <person name="Tapia R."/>
            <person name="Land M."/>
            <person name="Hauser L."/>
            <person name="Kyrpides N."/>
            <person name="Ivanova N."/>
            <person name="Pagani I."/>
            <person name="Pester M."/>
            <person name="Spring S."/>
            <person name="Ollivier B."/>
            <person name="Rattei T."/>
            <person name="Klenk H.-P."/>
            <person name="Wagner M."/>
            <person name="Loy A."/>
            <person name="Woyke T."/>
        </authorList>
    </citation>
    <scope>NUCLEOTIDE SEQUENCE [LARGE SCALE GENOMIC DNA]</scope>
    <source>
        <strain evidence="4">ATCC 19365 / DSM 765 / NCIMB 8382 / VKM B-1628</strain>
    </source>
</reference>
<dbReference type="Gene3D" id="3.40.605.10">
    <property type="entry name" value="Aldehyde Dehydrogenase, Chain A, domain 1"/>
    <property type="match status" value="1"/>
</dbReference>
<dbReference type="Gene3D" id="3.40.309.10">
    <property type="entry name" value="Aldehyde Dehydrogenase, Chain A, domain 2"/>
    <property type="match status" value="1"/>
</dbReference>
<dbReference type="CDD" id="cd07122">
    <property type="entry name" value="ALDH_F20_ACDH"/>
    <property type="match status" value="1"/>
</dbReference>
<dbReference type="eggNOG" id="COG1012">
    <property type="taxonomic scope" value="Bacteria"/>
</dbReference>
<feature type="domain" description="Aldehyde dehydrogenase" evidence="2">
    <location>
        <begin position="10"/>
        <end position="271"/>
    </location>
</feature>
<keyword evidence="1" id="KW-0560">Oxidoreductase</keyword>
<dbReference type="InterPro" id="IPR016162">
    <property type="entry name" value="Ald_DH_N"/>
</dbReference>
<dbReference type="SUPFAM" id="SSF53720">
    <property type="entry name" value="ALDH-like"/>
    <property type="match status" value="1"/>
</dbReference>
<evidence type="ECO:0000313" key="3">
    <source>
        <dbReference type="EMBL" id="AET67538.1"/>
    </source>
</evidence>
<dbReference type="InterPro" id="IPR016163">
    <property type="entry name" value="Ald_DH_C"/>
</dbReference>
<dbReference type="AlphaFoldDB" id="G7WB37"/>
<dbReference type="PANTHER" id="PTHR11699">
    <property type="entry name" value="ALDEHYDE DEHYDROGENASE-RELATED"/>
    <property type="match status" value="1"/>
</dbReference>
<dbReference type="HOGENOM" id="CLU_028794_3_1_9"/>
<dbReference type="Pfam" id="PF00171">
    <property type="entry name" value="Aldedh"/>
    <property type="match status" value="1"/>
</dbReference>
<evidence type="ECO:0000259" key="2">
    <source>
        <dbReference type="Pfam" id="PF00171"/>
    </source>
</evidence>
<dbReference type="KEGG" id="dor:Desor_1912"/>
<organism evidence="3 4">
    <name type="scientific">Desulfosporosinus orientis (strain ATCC 19365 / DSM 765 / NCIMB 8382 / VKM B-1628 / Singapore I)</name>
    <name type="common">Desulfotomaculum orientis</name>
    <dbReference type="NCBI Taxonomy" id="768706"/>
    <lineage>
        <taxon>Bacteria</taxon>
        <taxon>Bacillati</taxon>
        <taxon>Bacillota</taxon>
        <taxon>Clostridia</taxon>
        <taxon>Eubacteriales</taxon>
        <taxon>Desulfitobacteriaceae</taxon>
        <taxon>Desulfosporosinus</taxon>
    </lineage>
</organism>
<dbReference type="InterPro" id="IPR016161">
    <property type="entry name" value="Ald_DH/histidinol_DH"/>
</dbReference>
<dbReference type="GO" id="GO:0016620">
    <property type="term" value="F:oxidoreductase activity, acting on the aldehyde or oxo group of donors, NAD or NADP as acceptor"/>
    <property type="evidence" value="ECO:0007669"/>
    <property type="project" value="InterPro"/>
</dbReference>
<name>G7WB37_DESOD</name>
<accession>G7WB37</accession>
<proteinExistence type="predicted"/>
<dbReference type="EMBL" id="CP003108">
    <property type="protein sequence ID" value="AET67538.1"/>
    <property type="molecule type" value="Genomic_DNA"/>
</dbReference>
<dbReference type="InterPro" id="IPR013357">
    <property type="entry name" value="Acetaldehyde_DH_acetylating"/>
</dbReference>
<dbReference type="Proteomes" id="UP000006346">
    <property type="component" value="Chromosome"/>
</dbReference>